<dbReference type="Proteomes" id="UP000260561">
    <property type="component" value="Segment"/>
</dbReference>
<dbReference type="KEGG" id="vg:77943030"/>
<proteinExistence type="predicted"/>
<dbReference type="SUPFAM" id="SSF46785">
    <property type="entry name" value="Winged helix' DNA-binding domain"/>
    <property type="match status" value="1"/>
</dbReference>
<evidence type="ECO:0000313" key="1">
    <source>
        <dbReference type="EMBL" id="AXH44182.1"/>
    </source>
</evidence>
<evidence type="ECO:0000313" key="2">
    <source>
        <dbReference type="Proteomes" id="UP000260561"/>
    </source>
</evidence>
<protein>
    <submittedName>
        <fullName evidence="1">Helix-turn-helix DNA-binding domain protein</fullName>
    </submittedName>
</protein>
<reference evidence="1 2" key="1">
    <citation type="submission" date="2018-06" db="EMBL/GenBank/DDBJ databases">
        <authorList>
            <person name="Buckel R.L."/>
            <person name="Fomich M.L."/>
            <person name="Krishna A.V."/>
            <person name="Lan D."/>
            <person name="Mackey A.I."/>
            <person name="Ball S.L."/>
            <person name="Breitenberger C.A."/>
            <person name="Daniels C.J."/>
            <person name="Garlena R.A."/>
            <person name="Russell D.A."/>
            <person name="Pope W.H."/>
            <person name="Jacobs-Sera D."/>
            <person name="Hatfull G.F."/>
        </authorList>
    </citation>
    <scope>NUCLEOTIDE SEQUENCE [LARGE SCALE GENOMIC DNA]</scope>
</reference>
<keyword evidence="1" id="KW-0238">DNA-binding</keyword>
<dbReference type="GO" id="GO:0003677">
    <property type="term" value="F:DNA binding"/>
    <property type="evidence" value="ECO:0007669"/>
    <property type="project" value="UniProtKB-KW"/>
</dbReference>
<sequence>MPTPVNKIQAKYIPTESVLALISHLEYRPALYGVPKSYRNPIKIYRIKNVLISDIHKLWDTIPPKVINAKLNRLIRKGLIDGCTCGCRGDFELTDAGREVLESSSSA</sequence>
<name>A0A345KMD0_9CAUD</name>
<accession>A0A345KMD0</accession>
<gene>
    <name evidence="1" type="primary">44</name>
    <name evidence="1" type="ORF">SEA_KEANEYLIN_44</name>
</gene>
<dbReference type="InterPro" id="IPR036390">
    <property type="entry name" value="WH_DNA-bd_sf"/>
</dbReference>
<keyword evidence="2" id="KW-1185">Reference proteome</keyword>
<dbReference type="GeneID" id="77943030"/>
<dbReference type="EMBL" id="MH450120">
    <property type="protein sequence ID" value="AXH44182.1"/>
    <property type="molecule type" value="Genomic_DNA"/>
</dbReference>
<dbReference type="RefSeq" id="YP_010666922.1">
    <property type="nucleotide sequence ID" value="NC_070947.1"/>
</dbReference>
<organism evidence="1 2">
    <name type="scientific">Arthrobacter phage KeaneyLin</name>
    <dbReference type="NCBI Taxonomy" id="2250412"/>
    <lineage>
        <taxon>Viruses</taxon>
        <taxon>Duplodnaviria</taxon>
        <taxon>Heunggongvirae</taxon>
        <taxon>Uroviricota</taxon>
        <taxon>Caudoviricetes</taxon>
        <taxon>Mudcatvirus</taxon>
        <taxon>Mudcatvirus keaneylin</taxon>
    </lineage>
</organism>